<dbReference type="Pfam" id="PF12833">
    <property type="entry name" value="HTH_18"/>
    <property type="match status" value="1"/>
</dbReference>
<keyword evidence="2" id="KW-0238">DNA-binding</keyword>
<dbReference type="InterPro" id="IPR052158">
    <property type="entry name" value="INH-QAR"/>
</dbReference>
<evidence type="ECO:0000256" key="1">
    <source>
        <dbReference type="ARBA" id="ARBA00023015"/>
    </source>
</evidence>
<dbReference type="PROSITE" id="PS00041">
    <property type="entry name" value="HTH_ARAC_FAMILY_1"/>
    <property type="match status" value="1"/>
</dbReference>
<dbReference type="InterPro" id="IPR002818">
    <property type="entry name" value="DJ-1/PfpI"/>
</dbReference>
<evidence type="ECO:0000313" key="5">
    <source>
        <dbReference type="EMBL" id="CUH80173.1"/>
    </source>
</evidence>
<reference evidence="5 6" key="1">
    <citation type="submission" date="2015-09" db="EMBL/GenBank/DDBJ databases">
        <authorList>
            <consortium name="Swine Surveillance"/>
        </authorList>
    </citation>
    <scope>NUCLEOTIDE SEQUENCE [LARGE SCALE GENOMIC DNA]</scope>
    <source>
        <strain evidence="5 6">CECT 7557</strain>
    </source>
</reference>
<evidence type="ECO:0000259" key="4">
    <source>
        <dbReference type="PROSITE" id="PS01124"/>
    </source>
</evidence>
<keyword evidence="1" id="KW-0805">Transcription regulation</keyword>
<dbReference type="SMART" id="SM00342">
    <property type="entry name" value="HTH_ARAC"/>
    <property type="match status" value="1"/>
</dbReference>
<dbReference type="Proteomes" id="UP000052022">
    <property type="component" value="Unassembled WGS sequence"/>
</dbReference>
<sequence>MEFVLLDDVSMLSVTSAIEPLRVANRLAGRACYDWRVVSLDGAPIRASNGLTLESNGAIGEGPLPDYTFICAGLCVDVENPNRLLAFLSRRHAAGVTIGAISMGTVLLARAGLLRGRTCTLHWESLPAFRDDNPDITVTDAIYEIDGRIVSCSGGMASLDLMLALIGQDHNKRLVDSIANQLQLNRIRTDKVVQSTGASRLPDTAPKQLRLACAILSENMETPLTLPDLAKSVGTSRRTLERMFAKHTGMTPAKFAKTQRLERARALLINSNLALLDIAVMTGFRSAAHFSSSFSAHFDIAPSLLRQSAP</sequence>
<feature type="domain" description="HTH araC/xylS-type" evidence="4">
    <location>
        <begin position="210"/>
        <end position="308"/>
    </location>
</feature>
<dbReference type="InterPro" id="IPR009057">
    <property type="entry name" value="Homeodomain-like_sf"/>
</dbReference>
<name>A0A0P1GF93_9RHOB</name>
<protein>
    <submittedName>
        <fullName evidence="5">Carnitine catabolism transcriptional activator</fullName>
    </submittedName>
</protein>
<organism evidence="5 6">
    <name type="scientific">Tritonibacter multivorans</name>
    <dbReference type="NCBI Taxonomy" id="928856"/>
    <lineage>
        <taxon>Bacteria</taxon>
        <taxon>Pseudomonadati</taxon>
        <taxon>Pseudomonadota</taxon>
        <taxon>Alphaproteobacteria</taxon>
        <taxon>Rhodobacterales</taxon>
        <taxon>Paracoccaceae</taxon>
        <taxon>Tritonibacter</taxon>
    </lineage>
</organism>
<dbReference type="RefSeq" id="WP_058290791.1">
    <property type="nucleotide sequence ID" value="NZ_CYSD01000039.1"/>
</dbReference>
<dbReference type="AlphaFoldDB" id="A0A0P1GF93"/>
<evidence type="ECO:0000256" key="2">
    <source>
        <dbReference type="ARBA" id="ARBA00023125"/>
    </source>
</evidence>
<dbReference type="PANTHER" id="PTHR43130:SF3">
    <property type="entry name" value="HTH-TYPE TRANSCRIPTIONAL REGULATOR RV1931C"/>
    <property type="match status" value="1"/>
</dbReference>
<dbReference type="EMBL" id="CYSD01000039">
    <property type="protein sequence ID" value="CUH80173.1"/>
    <property type="molecule type" value="Genomic_DNA"/>
</dbReference>
<dbReference type="PROSITE" id="PS01124">
    <property type="entry name" value="HTH_ARAC_FAMILY_2"/>
    <property type="match status" value="1"/>
</dbReference>
<evidence type="ECO:0000256" key="3">
    <source>
        <dbReference type="ARBA" id="ARBA00023163"/>
    </source>
</evidence>
<evidence type="ECO:0000313" key="6">
    <source>
        <dbReference type="Proteomes" id="UP000052022"/>
    </source>
</evidence>
<dbReference type="InterPro" id="IPR018062">
    <property type="entry name" value="HTH_AraC-typ_CS"/>
</dbReference>
<dbReference type="InterPro" id="IPR029062">
    <property type="entry name" value="Class_I_gatase-like"/>
</dbReference>
<dbReference type="Gene3D" id="1.10.10.60">
    <property type="entry name" value="Homeodomain-like"/>
    <property type="match status" value="2"/>
</dbReference>
<keyword evidence="6" id="KW-1185">Reference proteome</keyword>
<dbReference type="Gene3D" id="3.40.50.880">
    <property type="match status" value="1"/>
</dbReference>
<dbReference type="PANTHER" id="PTHR43130">
    <property type="entry name" value="ARAC-FAMILY TRANSCRIPTIONAL REGULATOR"/>
    <property type="match status" value="1"/>
</dbReference>
<dbReference type="Pfam" id="PF01965">
    <property type="entry name" value="DJ-1_PfpI"/>
    <property type="match status" value="1"/>
</dbReference>
<dbReference type="SUPFAM" id="SSF46689">
    <property type="entry name" value="Homeodomain-like"/>
    <property type="match status" value="2"/>
</dbReference>
<proteinExistence type="predicted"/>
<dbReference type="CDD" id="cd03136">
    <property type="entry name" value="GATase1_AraC_ArgR_like"/>
    <property type="match status" value="1"/>
</dbReference>
<gene>
    <name evidence="5" type="primary">cdhR_6</name>
    <name evidence="5" type="ORF">TRM7557_02756</name>
</gene>
<dbReference type="InterPro" id="IPR018060">
    <property type="entry name" value="HTH_AraC"/>
</dbReference>
<dbReference type="SUPFAM" id="SSF52317">
    <property type="entry name" value="Class I glutamine amidotransferase-like"/>
    <property type="match status" value="1"/>
</dbReference>
<accession>A0A0P1GF93</accession>
<dbReference type="GO" id="GO:0003700">
    <property type="term" value="F:DNA-binding transcription factor activity"/>
    <property type="evidence" value="ECO:0007669"/>
    <property type="project" value="InterPro"/>
</dbReference>
<keyword evidence="3" id="KW-0804">Transcription</keyword>
<dbReference type="STRING" id="928856.SAMN04488049_10438"/>
<dbReference type="GO" id="GO:0043565">
    <property type="term" value="F:sequence-specific DNA binding"/>
    <property type="evidence" value="ECO:0007669"/>
    <property type="project" value="InterPro"/>
</dbReference>